<proteinExistence type="predicted"/>
<evidence type="ECO:0000256" key="1">
    <source>
        <dbReference type="SAM" id="MobiDB-lite"/>
    </source>
</evidence>
<dbReference type="Proteomes" id="UP001444661">
    <property type="component" value="Unassembled WGS sequence"/>
</dbReference>
<keyword evidence="3" id="KW-1185">Reference proteome</keyword>
<reference evidence="2 3" key="1">
    <citation type="submission" date="2023-01" db="EMBL/GenBank/DDBJ databases">
        <title>Analysis of 21 Apiospora genomes using comparative genomics revels a genus with tremendous synthesis potential of carbohydrate active enzymes and secondary metabolites.</title>
        <authorList>
            <person name="Sorensen T."/>
        </authorList>
    </citation>
    <scope>NUCLEOTIDE SEQUENCE [LARGE SCALE GENOMIC DNA]</scope>
    <source>
        <strain evidence="2 3">CBS 33761</strain>
    </source>
</reference>
<dbReference type="EMBL" id="JAQQWK010000006">
    <property type="protein sequence ID" value="KAK8039645.1"/>
    <property type="molecule type" value="Genomic_DNA"/>
</dbReference>
<organism evidence="2 3">
    <name type="scientific">Apiospora rasikravindrae</name>
    <dbReference type="NCBI Taxonomy" id="990691"/>
    <lineage>
        <taxon>Eukaryota</taxon>
        <taxon>Fungi</taxon>
        <taxon>Dikarya</taxon>
        <taxon>Ascomycota</taxon>
        <taxon>Pezizomycotina</taxon>
        <taxon>Sordariomycetes</taxon>
        <taxon>Xylariomycetidae</taxon>
        <taxon>Amphisphaeriales</taxon>
        <taxon>Apiosporaceae</taxon>
        <taxon>Apiospora</taxon>
    </lineage>
</organism>
<sequence>MTPTYTHKRKRTGQNEAPVNGPLRNRRKVDDTREASTTEEAALRTMTQPHRPASDALTPILSDMDRRHNTRRSVLAKIAHALDRTSTGERPGPCGASCGPHAQLG</sequence>
<protein>
    <submittedName>
        <fullName evidence="2">Uncharacterized protein</fullName>
    </submittedName>
</protein>
<feature type="compositionally biased region" description="Basic residues" evidence="1">
    <location>
        <begin position="1"/>
        <end position="12"/>
    </location>
</feature>
<comment type="caution">
    <text evidence="2">The sequence shown here is derived from an EMBL/GenBank/DDBJ whole genome shotgun (WGS) entry which is preliminary data.</text>
</comment>
<gene>
    <name evidence="2" type="ORF">PG993_008056</name>
</gene>
<feature type="region of interest" description="Disordered" evidence="1">
    <location>
        <begin position="81"/>
        <end position="105"/>
    </location>
</feature>
<accession>A0ABR1SZA0</accession>
<evidence type="ECO:0000313" key="3">
    <source>
        <dbReference type="Proteomes" id="UP001444661"/>
    </source>
</evidence>
<name>A0ABR1SZA0_9PEZI</name>
<evidence type="ECO:0000313" key="2">
    <source>
        <dbReference type="EMBL" id="KAK8039645.1"/>
    </source>
</evidence>
<feature type="region of interest" description="Disordered" evidence="1">
    <location>
        <begin position="1"/>
        <end position="65"/>
    </location>
</feature>